<name>A0ABN9F5W2_9NEOB</name>
<gene>
    <name evidence="2" type="ORF">SPARVUS_LOCUS11222945</name>
</gene>
<dbReference type="EMBL" id="CATNWA010016290">
    <property type="protein sequence ID" value="CAI9591495.1"/>
    <property type="molecule type" value="Genomic_DNA"/>
</dbReference>
<feature type="compositionally biased region" description="Polar residues" evidence="1">
    <location>
        <begin position="44"/>
        <end position="60"/>
    </location>
</feature>
<feature type="non-terminal residue" evidence="2">
    <location>
        <position position="130"/>
    </location>
</feature>
<organism evidence="2 3">
    <name type="scientific">Staurois parvus</name>
    <dbReference type="NCBI Taxonomy" id="386267"/>
    <lineage>
        <taxon>Eukaryota</taxon>
        <taxon>Metazoa</taxon>
        <taxon>Chordata</taxon>
        <taxon>Craniata</taxon>
        <taxon>Vertebrata</taxon>
        <taxon>Euteleostomi</taxon>
        <taxon>Amphibia</taxon>
        <taxon>Batrachia</taxon>
        <taxon>Anura</taxon>
        <taxon>Neobatrachia</taxon>
        <taxon>Ranoidea</taxon>
        <taxon>Ranidae</taxon>
        <taxon>Staurois</taxon>
    </lineage>
</organism>
<feature type="region of interest" description="Disordered" evidence="1">
    <location>
        <begin position="1"/>
        <end position="73"/>
    </location>
</feature>
<feature type="non-terminal residue" evidence="2">
    <location>
        <position position="1"/>
    </location>
</feature>
<dbReference type="Proteomes" id="UP001162483">
    <property type="component" value="Unassembled WGS sequence"/>
</dbReference>
<keyword evidence="3" id="KW-1185">Reference proteome</keyword>
<feature type="compositionally biased region" description="Polar residues" evidence="1">
    <location>
        <begin position="25"/>
        <end position="35"/>
    </location>
</feature>
<sequence length="130" mass="14382">CKRSQAGRVNNNQAGKYRGSGREWSGSQARDQTGEVSRGPDQAGSATNQSDRNRNRNAGNKIQGPMEKHTPRHRLQVWPSLKYTTCNQPQVFWLTAGLSLIAESTRWPALVLQPTRQVSPTIIGKSIPDS</sequence>
<evidence type="ECO:0000256" key="1">
    <source>
        <dbReference type="SAM" id="MobiDB-lite"/>
    </source>
</evidence>
<evidence type="ECO:0000313" key="2">
    <source>
        <dbReference type="EMBL" id="CAI9591495.1"/>
    </source>
</evidence>
<comment type="caution">
    <text evidence="2">The sequence shown here is derived from an EMBL/GenBank/DDBJ whole genome shotgun (WGS) entry which is preliminary data.</text>
</comment>
<accession>A0ABN9F5W2</accession>
<protein>
    <submittedName>
        <fullName evidence="2">Uncharacterized protein</fullName>
    </submittedName>
</protein>
<reference evidence="2" key="1">
    <citation type="submission" date="2023-05" db="EMBL/GenBank/DDBJ databases">
        <authorList>
            <person name="Stuckert A."/>
        </authorList>
    </citation>
    <scope>NUCLEOTIDE SEQUENCE</scope>
</reference>
<proteinExistence type="predicted"/>
<evidence type="ECO:0000313" key="3">
    <source>
        <dbReference type="Proteomes" id="UP001162483"/>
    </source>
</evidence>